<feature type="compositionally biased region" description="Basic and acidic residues" evidence="1">
    <location>
        <begin position="17"/>
        <end position="27"/>
    </location>
</feature>
<gene>
    <name evidence="2" type="ORF">BS47DRAFT_1367426</name>
</gene>
<feature type="region of interest" description="Disordered" evidence="1">
    <location>
        <begin position="1"/>
        <end position="30"/>
    </location>
</feature>
<accession>A0A9P6AI98</accession>
<proteinExistence type="predicted"/>
<reference evidence="2" key="1">
    <citation type="journal article" date="2020" name="Nat. Commun.">
        <title>Large-scale genome sequencing of mycorrhizal fungi provides insights into the early evolution of symbiotic traits.</title>
        <authorList>
            <person name="Miyauchi S."/>
            <person name="Kiss E."/>
            <person name="Kuo A."/>
            <person name="Drula E."/>
            <person name="Kohler A."/>
            <person name="Sanchez-Garcia M."/>
            <person name="Morin E."/>
            <person name="Andreopoulos B."/>
            <person name="Barry K.W."/>
            <person name="Bonito G."/>
            <person name="Buee M."/>
            <person name="Carver A."/>
            <person name="Chen C."/>
            <person name="Cichocki N."/>
            <person name="Clum A."/>
            <person name="Culley D."/>
            <person name="Crous P.W."/>
            <person name="Fauchery L."/>
            <person name="Girlanda M."/>
            <person name="Hayes R.D."/>
            <person name="Keri Z."/>
            <person name="LaButti K."/>
            <person name="Lipzen A."/>
            <person name="Lombard V."/>
            <person name="Magnuson J."/>
            <person name="Maillard F."/>
            <person name="Murat C."/>
            <person name="Nolan M."/>
            <person name="Ohm R.A."/>
            <person name="Pangilinan J."/>
            <person name="Pereira M.F."/>
            <person name="Perotto S."/>
            <person name="Peter M."/>
            <person name="Pfister S."/>
            <person name="Riley R."/>
            <person name="Sitrit Y."/>
            <person name="Stielow J.B."/>
            <person name="Szollosi G."/>
            <person name="Zifcakova L."/>
            <person name="Stursova M."/>
            <person name="Spatafora J.W."/>
            <person name="Tedersoo L."/>
            <person name="Vaario L.M."/>
            <person name="Yamada A."/>
            <person name="Yan M."/>
            <person name="Wang P."/>
            <person name="Xu J."/>
            <person name="Bruns T."/>
            <person name="Baldrian P."/>
            <person name="Vilgalys R."/>
            <person name="Dunand C."/>
            <person name="Henrissat B."/>
            <person name="Grigoriev I.V."/>
            <person name="Hibbett D."/>
            <person name="Nagy L.G."/>
            <person name="Martin F.M."/>
        </authorList>
    </citation>
    <scope>NUCLEOTIDE SEQUENCE</scope>
    <source>
        <strain evidence="2">UP504</strain>
    </source>
</reference>
<dbReference type="Proteomes" id="UP000886523">
    <property type="component" value="Unassembled WGS sequence"/>
</dbReference>
<evidence type="ECO:0000256" key="1">
    <source>
        <dbReference type="SAM" id="MobiDB-lite"/>
    </source>
</evidence>
<comment type="caution">
    <text evidence="2">The sequence shown here is derived from an EMBL/GenBank/DDBJ whole genome shotgun (WGS) entry which is preliminary data.</text>
</comment>
<sequence>MTPTNPPNHDNSPHPTSELRSETRPDHTPTVVGVWSSKISLPLNDGRYMAAGQNEYHTPAKAGVWYHRIESEAPKTMTRTTKPCPPKWPPMSQANACPSPQGSNAWYHTPPSAGMAPHTHPSVVLSTFFFGFLWMVPHTCPGGQYHTPALAGVWCY</sequence>
<keyword evidence="3" id="KW-1185">Reference proteome</keyword>
<name>A0A9P6AI98_9AGAM</name>
<organism evidence="2 3">
    <name type="scientific">Hydnum rufescens UP504</name>
    <dbReference type="NCBI Taxonomy" id="1448309"/>
    <lineage>
        <taxon>Eukaryota</taxon>
        <taxon>Fungi</taxon>
        <taxon>Dikarya</taxon>
        <taxon>Basidiomycota</taxon>
        <taxon>Agaricomycotina</taxon>
        <taxon>Agaricomycetes</taxon>
        <taxon>Cantharellales</taxon>
        <taxon>Hydnaceae</taxon>
        <taxon>Hydnum</taxon>
    </lineage>
</organism>
<dbReference type="AlphaFoldDB" id="A0A9P6AI98"/>
<evidence type="ECO:0000313" key="2">
    <source>
        <dbReference type="EMBL" id="KAF9506360.1"/>
    </source>
</evidence>
<dbReference type="EMBL" id="MU129113">
    <property type="protein sequence ID" value="KAF9506360.1"/>
    <property type="molecule type" value="Genomic_DNA"/>
</dbReference>
<protein>
    <submittedName>
        <fullName evidence="2">Uncharacterized protein</fullName>
    </submittedName>
</protein>
<evidence type="ECO:0000313" key="3">
    <source>
        <dbReference type="Proteomes" id="UP000886523"/>
    </source>
</evidence>